<accession>A0AAD7U4D7</accession>
<feature type="domain" description="Nucleotide-diphospho-sugar transferase" evidence="1">
    <location>
        <begin position="471"/>
        <end position="732"/>
    </location>
</feature>
<dbReference type="InterPro" id="IPR044575">
    <property type="entry name" value="RAY1-like"/>
</dbReference>
<dbReference type="Proteomes" id="UP001230188">
    <property type="component" value="Unassembled WGS sequence"/>
</dbReference>
<gene>
    <name evidence="2" type="ORF">CTAYLR_007409</name>
</gene>
<dbReference type="PANTHER" id="PTHR47483">
    <property type="entry name" value="BETA-ARABINOFURANOSYLTRANSFERASE RAY1"/>
    <property type="match status" value="1"/>
</dbReference>
<dbReference type="EMBL" id="JAQMWT010000686">
    <property type="protein sequence ID" value="KAJ8598127.1"/>
    <property type="molecule type" value="Genomic_DNA"/>
</dbReference>
<dbReference type="AlphaFoldDB" id="A0AAD7U4D7"/>
<dbReference type="PANTHER" id="PTHR47483:SF1">
    <property type="entry name" value="BETA-ARABINOFURANOSYLTRANSFERASE RAY1"/>
    <property type="match status" value="1"/>
</dbReference>
<dbReference type="InterPro" id="IPR005069">
    <property type="entry name" value="Nucl-diP-sugar_transferase"/>
</dbReference>
<evidence type="ECO:0000313" key="3">
    <source>
        <dbReference type="Proteomes" id="UP001230188"/>
    </source>
</evidence>
<proteinExistence type="predicted"/>
<evidence type="ECO:0000313" key="2">
    <source>
        <dbReference type="EMBL" id="KAJ8598127.1"/>
    </source>
</evidence>
<protein>
    <recommendedName>
        <fullName evidence="1">Nucleotide-diphospho-sugar transferase domain-containing protein</fullName>
    </recommendedName>
</protein>
<evidence type="ECO:0000259" key="1">
    <source>
        <dbReference type="Pfam" id="PF03407"/>
    </source>
</evidence>
<keyword evidence="3" id="KW-1185">Reference proteome</keyword>
<organism evidence="2 3">
    <name type="scientific">Chrysophaeum taylorii</name>
    <dbReference type="NCBI Taxonomy" id="2483200"/>
    <lineage>
        <taxon>Eukaryota</taxon>
        <taxon>Sar</taxon>
        <taxon>Stramenopiles</taxon>
        <taxon>Ochrophyta</taxon>
        <taxon>Pelagophyceae</taxon>
        <taxon>Pelagomonadales</taxon>
        <taxon>Pelagomonadaceae</taxon>
        <taxon>Chrysophaeum</taxon>
    </lineage>
</organism>
<dbReference type="Pfam" id="PF03407">
    <property type="entry name" value="Nucleotid_trans"/>
    <property type="match status" value="1"/>
</dbReference>
<reference evidence="2" key="1">
    <citation type="submission" date="2023-01" db="EMBL/GenBank/DDBJ databases">
        <title>Metagenome sequencing of chrysophaentin producing Chrysophaeum taylorii.</title>
        <authorList>
            <person name="Davison J."/>
            <person name="Bewley C."/>
        </authorList>
    </citation>
    <scope>NUCLEOTIDE SEQUENCE</scope>
    <source>
        <strain evidence="2">NIES-1699</strain>
    </source>
</reference>
<comment type="caution">
    <text evidence="2">The sequence shown here is derived from an EMBL/GenBank/DDBJ whole genome shotgun (WGS) entry which is preliminary data.</text>
</comment>
<dbReference type="GO" id="GO:0016757">
    <property type="term" value="F:glycosyltransferase activity"/>
    <property type="evidence" value="ECO:0007669"/>
    <property type="project" value="InterPro"/>
</dbReference>
<name>A0AAD7U4D7_9STRA</name>
<sequence>MCTTTATVVVVGAVPHWPSPSWPEAVPEIRVPGEFRCESTLDYDEEVEFQVFMAPVFRGDADEFRRQNWSITSWIDAFRNVRAKSRLVLVADAPEVVEYSRSRDLPYVCVTRTPFGPPRFDEILKTMHRSLKRGVVAYVNADICVPREGQHRSGRSSIEKILELQIPEDQQAPVQTEWGRFEKVPGGGKNADWLAVGRRVDLSGSTATVHKGGGYDFWAWNVHPGCRPLLPFRIPPFRVARPNFDNWFLSVSISVGFRHVIDATTAFVTLHREHERYFSDDRKKGKSSGGMKNYYASGNVDAYINLHMAFRHYTDVRTGRNYTYGWTHGTTCEAPFYLGASWTVERRAIRSNFNCTPCYLPPSLECPTDGVGEYLGEDWGRAIVDLWTAKTRESAYRGLLIPGKRSNDINVVPAKLRAFYEAATEHWPYTMEAILEKRATNPGKIVVLISANVAARDFASNFHCNMQRIGVDHHVLAAMDDDIYHWAVLNAIPVFHAGSIVPEIETNATVFDARDFEHSTKDVNYRIITKVKSLVVLEVLKAGYHVLFSDIDVIWIRNPLSFFARALLVVDRPAMYVQANAPMILPPSLDTTIVFNFSDTVSRLKHEEDCTKRNRLNSGLYFVPATDAGISAFRHITIDAQNHPDKSEQPSFQRALCLTHGRKIADDACLYQKGTSAELYVYALPRLQFATGAVFTSPRDRLIFQANAHTALDISPPIYALHYNYIEGGPQKKAAITNQQFWFLDSEGYCRFPKHPNKNFRKEA</sequence>